<dbReference type="RefSeq" id="WP_174627210.1">
    <property type="nucleotide sequence ID" value="NZ_CADCXN010000102.1"/>
</dbReference>
<protein>
    <recommendedName>
        <fullName evidence="3">Methyltransferase domain-containing protein</fullName>
    </recommendedName>
</protein>
<reference evidence="1 2" key="1">
    <citation type="submission" date="2020-02" db="EMBL/GenBank/DDBJ databases">
        <authorList>
            <person name="Hogendoorn C."/>
        </authorList>
    </citation>
    <scope>NUCLEOTIDE SEQUENCE [LARGE SCALE GENOMIC DNA]</scope>
    <source>
        <strain evidence="1">METHB21</strain>
    </source>
</reference>
<accession>A0A8S0X9L9</accession>
<organism evidence="1 2">
    <name type="scientific">Candidatus Methylobacter favarea</name>
    <dbReference type="NCBI Taxonomy" id="2707345"/>
    <lineage>
        <taxon>Bacteria</taxon>
        <taxon>Pseudomonadati</taxon>
        <taxon>Pseudomonadota</taxon>
        <taxon>Gammaproteobacteria</taxon>
        <taxon>Methylococcales</taxon>
        <taxon>Methylococcaceae</taxon>
        <taxon>Methylobacter</taxon>
    </lineage>
</organism>
<dbReference type="EMBL" id="CADCXN010000102">
    <property type="protein sequence ID" value="CAA9892436.1"/>
    <property type="molecule type" value="Genomic_DNA"/>
</dbReference>
<dbReference type="AlphaFoldDB" id="A0A8S0X9L9"/>
<keyword evidence="2" id="KW-1185">Reference proteome</keyword>
<gene>
    <name evidence="1" type="ORF">METHB2_70043</name>
</gene>
<name>A0A8S0X9L9_9GAMM</name>
<dbReference type="Proteomes" id="UP000494216">
    <property type="component" value="Unassembled WGS sequence"/>
</dbReference>
<dbReference type="Gene3D" id="3.40.50.150">
    <property type="entry name" value="Vaccinia Virus protein VP39"/>
    <property type="match status" value="1"/>
</dbReference>
<proteinExistence type="predicted"/>
<evidence type="ECO:0008006" key="3">
    <source>
        <dbReference type="Google" id="ProtNLM"/>
    </source>
</evidence>
<evidence type="ECO:0000313" key="1">
    <source>
        <dbReference type="EMBL" id="CAA9892436.1"/>
    </source>
</evidence>
<comment type="caution">
    <text evidence="1">The sequence shown here is derived from an EMBL/GenBank/DDBJ whole genome shotgun (WGS) entry which is preliminary data.</text>
</comment>
<dbReference type="InterPro" id="IPR029063">
    <property type="entry name" value="SAM-dependent_MTases_sf"/>
</dbReference>
<sequence length="137" mass="15017">MKLLKTCPNGCASDLRPSSLIVAEGELNECLSCGQLISSCSKAYYEASNQEWNSEEGTWPSEKDYARLLKRRTKDIQQIAQLLSKKYPDIHILDVGSSNGSFVSIAQDLGLQAEGVDPSEKAVNDGIKRGLKLHAVF</sequence>
<evidence type="ECO:0000313" key="2">
    <source>
        <dbReference type="Proteomes" id="UP000494216"/>
    </source>
</evidence>
<dbReference type="SUPFAM" id="SSF53335">
    <property type="entry name" value="S-adenosyl-L-methionine-dependent methyltransferases"/>
    <property type="match status" value="1"/>
</dbReference>